<evidence type="ECO:0000313" key="3">
    <source>
        <dbReference type="Proteomes" id="UP000317039"/>
    </source>
</evidence>
<dbReference type="KEGG" id="nod:FOH10_15675"/>
<feature type="transmembrane region" description="Helical" evidence="1">
    <location>
        <begin position="215"/>
        <end position="236"/>
    </location>
</feature>
<dbReference type="GeneID" id="80333816"/>
<keyword evidence="1" id="KW-1133">Transmembrane helix</keyword>
<name>A0A516NM01_9NOCA</name>
<dbReference type="PANTHER" id="PTHR30188">
    <property type="entry name" value="ABC TRANSPORTER PERMEASE PROTEIN-RELATED"/>
    <property type="match status" value="1"/>
</dbReference>
<feature type="transmembrane region" description="Helical" evidence="1">
    <location>
        <begin position="257"/>
        <end position="276"/>
    </location>
</feature>
<dbReference type="RefSeq" id="WP_143981269.1">
    <property type="nucleotide sequence ID" value="NZ_CP041695.1"/>
</dbReference>
<dbReference type="GO" id="GO:0005548">
    <property type="term" value="F:phospholipid transporter activity"/>
    <property type="evidence" value="ECO:0007669"/>
    <property type="project" value="TreeGrafter"/>
</dbReference>
<proteinExistence type="predicted"/>
<keyword evidence="1" id="KW-0472">Membrane</keyword>
<dbReference type="GO" id="GO:0043190">
    <property type="term" value="C:ATP-binding cassette (ABC) transporter complex"/>
    <property type="evidence" value="ECO:0007669"/>
    <property type="project" value="InterPro"/>
</dbReference>
<dbReference type="EMBL" id="CP041695">
    <property type="protein sequence ID" value="QDP79931.1"/>
    <property type="molecule type" value="Genomic_DNA"/>
</dbReference>
<dbReference type="AlphaFoldDB" id="A0A516NM01"/>
<dbReference type="InterPro" id="IPR030802">
    <property type="entry name" value="Permease_MalE"/>
</dbReference>
<evidence type="ECO:0000256" key="1">
    <source>
        <dbReference type="SAM" id="Phobius"/>
    </source>
</evidence>
<dbReference type="PANTHER" id="PTHR30188:SF13">
    <property type="entry name" value="CONSERVED HYPOTHETICAL INTEGRAL MEMBRANE PROTEIN YRBE3B"/>
    <property type="match status" value="1"/>
</dbReference>
<organism evidence="2 3">
    <name type="scientific">Nocardia otitidiscaviarum</name>
    <dbReference type="NCBI Taxonomy" id="1823"/>
    <lineage>
        <taxon>Bacteria</taxon>
        <taxon>Bacillati</taxon>
        <taxon>Actinomycetota</taxon>
        <taxon>Actinomycetes</taxon>
        <taxon>Mycobacteriales</taxon>
        <taxon>Nocardiaceae</taxon>
        <taxon>Nocardia</taxon>
    </lineage>
</organism>
<sequence length="284" mass="29458">MATGYTIAGTRPLVAGADLGRHHLARVGHMVAFFFRAIAGIPIVLQRYSREFLRLLSDVTWGNGSIVVGGGTAGVVLVVGGAAGAIVGIEGYNALQLLGLGPATGLITSLAAVRELAPLMAALAFGIQAGCRFTAQLGAMRIAEEIDALESVAIRPIPYLVTTRVLASALAILPLFVACLALNFLACQLVVFLASGQGTGTYLHYFSLMLSGRDIVFAVIKVCVFVAAMSTIQCYYGFYATGGPRGVGIAAGRAMRASITIMAVLNMLLTMAFWGIDAGGRLGG</sequence>
<evidence type="ECO:0000313" key="2">
    <source>
        <dbReference type="EMBL" id="QDP79931.1"/>
    </source>
</evidence>
<feature type="transmembrane region" description="Helical" evidence="1">
    <location>
        <begin position="27"/>
        <end position="45"/>
    </location>
</feature>
<gene>
    <name evidence="2" type="ORF">FOH10_15675</name>
</gene>
<dbReference type="Proteomes" id="UP000317039">
    <property type="component" value="Chromosome"/>
</dbReference>
<protein>
    <submittedName>
        <fullName evidence="2">ABC transporter permease</fullName>
    </submittedName>
</protein>
<feature type="transmembrane region" description="Helical" evidence="1">
    <location>
        <begin position="66"/>
        <end position="89"/>
    </location>
</feature>
<keyword evidence="1" id="KW-0812">Transmembrane</keyword>
<accession>A0A516NM01</accession>
<reference evidence="2 3" key="1">
    <citation type="submission" date="2019-07" db="EMBL/GenBank/DDBJ databases">
        <title>Complete Genome Sequence and Methylome Analysis of Nocardia otitidis-caviarum NEB252.</title>
        <authorList>
            <person name="Fomenkov A."/>
            <person name="Anton B.P."/>
            <person name="Vincze T."/>
            <person name="Roberts R.J."/>
        </authorList>
    </citation>
    <scope>NUCLEOTIDE SEQUENCE [LARGE SCALE GENOMIC DNA]</scope>
    <source>
        <strain evidence="2 3">NEB252</strain>
    </source>
</reference>
<feature type="transmembrane region" description="Helical" evidence="1">
    <location>
        <begin position="165"/>
        <end position="195"/>
    </location>
</feature>
<dbReference type="Pfam" id="PF02405">
    <property type="entry name" value="MlaE"/>
    <property type="match status" value="1"/>
</dbReference>